<sequence length="405" mass="47430">MSLSFLTEKYKLSRNPFPPAASGIEAEKIYIPQRWQRRFEKYYRLLSTGSGAKGFPIVGEYGSGKTALLKGYLKGFFEEKRIKTIYFKNPGVQFYDLANDLMGSLGRNEFSKALWERCKEFLRSDELYLFPRSFSDFLNDLKKRSKEEEKRKVEDLSNVVIKNLKLTSDPEIAYRIASMIAETATKPYFSYRDFVAGAKGAVVAEKKEPEYFQAIIRGIIEAYDVEGVAFLIDEFEEIAFPKRMTRKQTYDYLATLRSLIDLSQAENLWIVIAMTPEAAEETRRMNPGLWQRFVHRDHLMRRDRETEFKLEPLDIEESKHLIIWWLDRAREENKNKLFPFPKDIDKILENRPDIRLPRPLVKLCFFALAKAENEQIEAPIPIDFIEKVVNEFYPRSKVGSENGRK</sequence>
<dbReference type="EMBL" id="DTGG01000018">
    <property type="protein sequence ID" value="HFZ08580.1"/>
    <property type="molecule type" value="Genomic_DNA"/>
</dbReference>
<reference evidence="1" key="1">
    <citation type="journal article" date="2020" name="mSystems">
        <title>Genome- and Community-Level Interaction Insights into Carbon Utilization and Element Cycling Functions of Hydrothermarchaeota in Hydrothermal Sediment.</title>
        <authorList>
            <person name="Zhou Z."/>
            <person name="Liu Y."/>
            <person name="Xu W."/>
            <person name="Pan J."/>
            <person name="Luo Z.H."/>
            <person name="Li M."/>
        </authorList>
    </citation>
    <scope>NUCLEOTIDE SEQUENCE [LARGE SCALE GENOMIC DNA]</scope>
    <source>
        <strain evidence="1">SpSt-757</strain>
    </source>
</reference>
<evidence type="ECO:0000313" key="1">
    <source>
        <dbReference type="EMBL" id="HFZ08580.1"/>
    </source>
</evidence>
<dbReference type="Gene3D" id="3.40.50.300">
    <property type="entry name" value="P-loop containing nucleotide triphosphate hydrolases"/>
    <property type="match status" value="2"/>
</dbReference>
<protein>
    <recommendedName>
        <fullName evidence="2">ATP-binding protein</fullName>
    </recommendedName>
</protein>
<dbReference type="InterPro" id="IPR027417">
    <property type="entry name" value="P-loop_NTPase"/>
</dbReference>
<dbReference type="AlphaFoldDB" id="A0A7V3N5P9"/>
<dbReference type="SUPFAM" id="SSF52540">
    <property type="entry name" value="P-loop containing nucleoside triphosphate hydrolases"/>
    <property type="match status" value="1"/>
</dbReference>
<comment type="caution">
    <text evidence="1">The sequence shown here is derived from an EMBL/GenBank/DDBJ whole genome shotgun (WGS) entry which is preliminary data.</text>
</comment>
<proteinExistence type="predicted"/>
<accession>A0A7V3N5P9</accession>
<gene>
    <name evidence="1" type="ORF">ENV41_00400</name>
</gene>
<name>A0A7V3N5P9_UNCC3</name>
<evidence type="ECO:0008006" key="2">
    <source>
        <dbReference type="Google" id="ProtNLM"/>
    </source>
</evidence>
<organism evidence="1">
    <name type="scientific">candidate division CPR3 bacterium</name>
    <dbReference type="NCBI Taxonomy" id="2268181"/>
    <lineage>
        <taxon>Bacteria</taxon>
        <taxon>Bacteria division CPR3</taxon>
    </lineage>
</organism>